<dbReference type="Proteomes" id="UP000599074">
    <property type="component" value="Unassembled WGS sequence"/>
</dbReference>
<evidence type="ECO:0000313" key="3">
    <source>
        <dbReference type="Proteomes" id="UP000599074"/>
    </source>
</evidence>
<feature type="region of interest" description="Disordered" evidence="1">
    <location>
        <begin position="47"/>
        <end position="86"/>
    </location>
</feature>
<keyword evidence="3" id="KW-1185">Reference proteome</keyword>
<reference evidence="2" key="1">
    <citation type="submission" date="2021-01" db="EMBL/GenBank/DDBJ databases">
        <title>Whole genome shotgun sequence of Planosporangium mesophilum NBRC 109066.</title>
        <authorList>
            <person name="Komaki H."/>
            <person name="Tamura T."/>
        </authorList>
    </citation>
    <scope>NUCLEOTIDE SEQUENCE</scope>
    <source>
        <strain evidence="2">NBRC 109066</strain>
    </source>
</reference>
<feature type="region of interest" description="Disordered" evidence="1">
    <location>
        <begin position="1"/>
        <end position="21"/>
    </location>
</feature>
<dbReference type="AlphaFoldDB" id="A0A8J3X346"/>
<dbReference type="Pfam" id="PF14013">
    <property type="entry name" value="MT0933_antitox"/>
    <property type="match status" value="1"/>
</dbReference>
<name>A0A8J3X346_9ACTN</name>
<dbReference type="InterPro" id="IPR028037">
    <property type="entry name" value="Antitoxin_Rv0909/MT0933"/>
</dbReference>
<feature type="compositionally biased region" description="Basic and acidic residues" evidence="1">
    <location>
        <begin position="1"/>
        <end position="10"/>
    </location>
</feature>
<comment type="caution">
    <text evidence="2">The sequence shown here is derived from an EMBL/GenBank/DDBJ whole genome shotgun (WGS) entry which is preliminary data.</text>
</comment>
<organism evidence="2 3">
    <name type="scientific">Planosporangium mesophilum</name>
    <dbReference type="NCBI Taxonomy" id="689768"/>
    <lineage>
        <taxon>Bacteria</taxon>
        <taxon>Bacillati</taxon>
        <taxon>Actinomycetota</taxon>
        <taxon>Actinomycetes</taxon>
        <taxon>Micromonosporales</taxon>
        <taxon>Micromonosporaceae</taxon>
        <taxon>Planosporangium</taxon>
    </lineage>
</organism>
<protein>
    <recommendedName>
        <fullName evidence="4">Antitoxin</fullName>
    </recommendedName>
</protein>
<gene>
    <name evidence="2" type="ORF">Pme01_57940</name>
</gene>
<evidence type="ECO:0000313" key="2">
    <source>
        <dbReference type="EMBL" id="GII26197.1"/>
    </source>
</evidence>
<accession>A0A8J3X346</accession>
<sequence>MGPVCRRREQGSNGPMSGFLDKAKELVGKHDDKIDKALDKVGEQIDRRTEGRYSEHIAKGVQTAKERTGEGDTTTGQPPTGQPPTA</sequence>
<evidence type="ECO:0000256" key="1">
    <source>
        <dbReference type="SAM" id="MobiDB-lite"/>
    </source>
</evidence>
<dbReference type="EMBL" id="BOON01000069">
    <property type="protein sequence ID" value="GII26197.1"/>
    <property type="molecule type" value="Genomic_DNA"/>
</dbReference>
<evidence type="ECO:0008006" key="4">
    <source>
        <dbReference type="Google" id="ProtNLM"/>
    </source>
</evidence>
<feature type="compositionally biased region" description="Basic and acidic residues" evidence="1">
    <location>
        <begin position="47"/>
        <end position="70"/>
    </location>
</feature>
<proteinExistence type="predicted"/>